<evidence type="ECO:0000313" key="2">
    <source>
        <dbReference type="Proteomes" id="UP000037035"/>
    </source>
</evidence>
<dbReference type="Proteomes" id="UP000037035">
    <property type="component" value="Unassembled WGS sequence"/>
</dbReference>
<dbReference type="PANTHER" id="PTHR35871">
    <property type="entry name" value="EXPRESSED PROTEIN"/>
    <property type="match status" value="1"/>
</dbReference>
<comment type="caution">
    <text evidence="1">The sequence shown here is derived from an EMBL/GenBank/DDBJ whole genome shotgun (WGS) entry which is preliminary data.</text>
</comment>
<dbReference type="AlphaFoldDB" id="A0A0L6VB53"/>
<evidence type="ECO:0000313" key="1">
    <source>
        <dbReference type="EMBL" id="KNZ57939.1"/>
    </source>
</evidence>
<name>A0A0L6VB53_9BASI</name>
<dbReference type="EMBL" id="LAVV01006879">
    <property type="protein sequence ID" value="KNZ57939.1"/>
    <property type="molecule type" value="Genomic_DNA"/>
</dbReference>
<reference evidence="1 2" key="1">
    <citation type="submission" date="2015-08" db="EMBL/GenBank/DDBJ databases">
        <title>Next Generation Sequencing and Analysis of the Genome of Puccinia sorghi L Schw, the Causal Agent of Maize Common Rust.</title>
        <authorList>
            <person name="Rochi L."/>
            <person name="Burguener G."/>
            <person name="Darino M."/>
            <person name="Turjanski A."/>
            <person name="Kreff E."/>
            <person name="Dieguez M.J."/>
            <person name="Sacco F."/>
        </authorList>
    </citation>
    <scope>NUCLEOTIDE SEQUENCE [LARGE SCALE GENOMIC DNA]</scope>
    <source>
        <strain evidence="1 2">RO10H11247</strain>
    </source>
</reference>
<keyword evidence="2" id="KW-1185">Reference proteome</keyword>
<accession>A0A0L6VB53</accession>
<organism evidence="1 2">
    <name type="scientific">Puccinia sorghi</name>
    <dbReference type="NCBI Taxonomy" id="27349"/>
    <lineage>
        <taxon>Eukaryota</taxon>
        <taxon>Fungi</taxon>
        <taxon>Dikarya</taxon>
        <taxon>Basidiomycota</taxon>
        <taxon>Pucciniomycotina</taxon>
        <taxon>Pucciniomycetes</taxon>
        <taxon>Pucciniales</taxon>
        <taxon>Pucciniaceae</taxon>
        <taxon>Puccinia</taxon>
    </lineage>
</organism>
<dbReference type="VEuPathDB" id="FungiDB:VP01_2037g3"/>
<gene>
    <name evidence="1" type="ORF">VP01_2037g3</name>
</gene>
<dbReference type="PANTHER" id="PTHR35871:SF1">
    <property type="entry name" value="CXC1-LIKE CYSTEINE CLUSTER ASSOCIATED WITH KDZ TRANSPOSASES DOMAIN-CONTAINING PROTEIN"/>
    <property type="match status" value="1"/>
</dbReference>
<sequence>MNHNRFWTGAKMENNQVMMRLRLLLRFCGQSSKLISRKLPQTTKHNDKKKALQYVEKNHNLMSYRLQKAEGLLTVPATVDQEIFPVIVRLLLKSTILPTNRNQFKKTFLRWSKRMRKSKDNLKYENRISGIPQPVLSASLKAAASSNPRLQSGTEKQFISSIYQAKCLRAQANYVLNFKELQPKHGQRNLKKNTPLNDTGLYNKISIRAKVQKPGHVSRYFKMLQIFASTQKNTRFPIAIFAFLLNQIFFQKTAKKCSFIMMNQLCMQRNIVEYLKARR</sequence>
<proteinExistence type="predicted"/>
<protein>
    <submittedName>
        <fullName evidence="1">Uncharacterized protein</fullName>
    </submittedName>
</protein>